<sequence>MKTLTRAEGDVGPPRHAEVVPAFVAASIRAPLDGWAGPIHPSELVRWARKGDLTETERANLRKVIVKRTRVRAEHFWSQPTGVRLVKGWQTRFADRDRKRLERLPLTEERPLEVWTLREVKEHLFLPLERTLELLARLEAMYWQPPSPASRIAPTELMEQTAPVAVTPELQQLADAVLELPWLKGVSSHDLRFGHGADAPLPDWIRTQVQGSTVPESFLKLLERLLAAEQLTAAEEAKDIAVAAARDCAPKGADTAAIERWVSIFLRRHISPTGPGRILADVGAEFGVTRERIRQICESFEEYLAEVQPATPALDRALRAAARVAPAQVDDLDEQLRRFIGDDAGMASLVPWAAVLGRDKLPIRCQKTRTSVRGKFLEVVMVHAADEADWVQAMIRHVSRDSSMFGCTNLLRVAGRLALKEGVAPGQEAISAALVSTDGFRWLDEETGWFSLGDSSTSSVALRVRKILAIAHDSIGTDEIAGALASDDMMLYREESTLGLATPPVHVLRELFKGWPWLEVVQRGRYRPGPGFDPTGALSGVEQALVDVITAHDGVACRIELKEVVIGKLGMTDVLLAHVLGSSPIVERIEHGLYKLRGRRIGDGALGAARRRMRERFTRGLVDTDANQFSVKVTEATMRNEQYTVPSLFKAKLAGKHHRLFSADGTELGFGRVGQAGSLAGVNRYFPAVRAGDQYVIALRDDGLVVEHVSHAESPRSSPPP</sequence>
<evidence type="ECO:0000313" key="1">
    <source>
        <dbReference type="EMBL" id="MDG0861485.1"/>
    </source>
</evidence>
<dbReference type="Gene3D" id="1.10.10.10">
    <property type="entry name" value="Winged helix-like DNA-binding domain superfamily/Winged helix DNA-binding domain"/>
    <property type="match status" value="1"/>
</dbReference>
<proteinExistence type="predicted"/>
<comment type="caution">
    <text evidence="1">The sequence shown here is derived from an EMBL/GenBank/DDBJ whole genome shotgun (WGS) entry which is preliminary data.</text>
</comment>
<evidence type="ECO:0008006" key="3">
    <source>
        <dbReference type="Google" id="ProtNLM"/>
    </source>
</evidence>
<dbReference type="RefSeq" id="WP_268149446.1">
    <property type="nucleotide sequence ID" value="NZ_JAPPUW010000006.1"/>
</dbReference>
<reference evidence="1" key="1">
    <citation type="submission" date="2019-02" db="EMBL/GenBank/DDBJ databases">
        <title>Draft genome of the type strain Pelomonas aquatica CCUG 52575T.</title>
        <authorList>
            <person name="Gomila M."/>
            <person name="Lalucat J."/>
        </authorList>
    </citation>
    <scope>NUCLEOTIDE SEQUENCE</scope>
    <source>
        <strain evidence="1">CCUG 52575</strain>
    </source>
</reference>
<protein>
    <recommendedName>
        <fullName evidence="3">RNA polymerase sigma-70 region 4 domain-containing protein</fullName>
    </recommendedName>
</protein>
<dbReference type="EMBL" id="SGUG01000004">
    <property type="protein sequence ID" value="MDG0861485.1"/>
    <property type="molecule type" value="Genomic_DNA"/>
</dbReference>
<organism evidence="1 2">
    <name type="scientific">Pelomonas aquatica</name>
    <dbReference type="NCBI Taxonomy" id="431058"/>
    <lineage>
        <taxon>Bacteria</taxon>
        <taxon>Pseudomonadati</taxon>
        <taxon>Pseudomonadota</taxon>
        <taxon>Betaproteobacteria</taxon>
        <taxon>Burkholderiales</taxon>
        <taxon>Sphaerotilaceae</taxon>
        <taxon>Roseateles</taxon>
    </lineage>
</organism>
<dbReference type="AlphaFoldDB" id="A0A9X4LDE7"/>
<keyword evidence="2" id="KW-1185">Reference proteome</keyword>
<dbReference type="Proteomes" id="UP001152766">
    <property type="component" value="Unassembled WGS sequence"/>
</dbReference>
<dbReference type="InterPro" id="IPR036388">
    <property type="entry name" value="WH-like_DNA-bd_sf"/>
</dbReference>
<evidence type="ECO:0000313" key="2">
    <source>
        <dbReference type="Proteomes" id="UP001152766"/>
    </source>
</evidence>
<name>A0A9X4LDE7_9BURK</name>
<accession>A0A9X4LDE7</accession>
<gene>
    <name evidence="1" type="ORF">EXJ73_03220</name>
</gene>